<dbReference type="EMBL" id="BMQB01000001">
    <property type="protein sequence ID" value="GGJ81293.1"/>
    <property type="molecule type" value="Genomic_DNA"/>
</dbReference>
<dbReference type="SUPFAM" id="SSF56784">
    <property type="entry name" value="HAD-like"/>
    <property type="match status" value="1"/>
</dbReference>
<dbReference type="AlphaFoldDB" id="A0A8J3B843"/>
<keyword evidence="1" id="KW-0378">Hydrolase</keyword>
<organism evidence="2 3">
    <name type="scientific">Pilimelia anulata</name>
    <dbReference type="NCBI Taxonomy" id="53371"/>
    <lineage>
        <taxon>Bacteria</taxon>
        <taxon>Bacillati</taxon>
        <taxon>Actinomycetota</taxon>
        <taxon>Actinomycetes</taxon>
        <taxon>Micromonosporales</taxon>
        <taxon>Micromonosporaceae</taxon>
        <taxon>Pilimelia</taxon>
    </lineage>
</organism>
<protein>
    <submittedName>
        <fullName evidence="2">Uncharacterized protein</fullName>
    </submittedName>
</protein>
<evidence type="ECO:0000256" key="1">
    <source>
        <dbReference type="ARBA" id="ARBA00022801"/>
    </source>
</evidence>
<reference evidence="2" key="2">
    <citation type="submission" date="2020-09" db="EMBL/GenBank/DDBJ databases">
        <authorList>
            <person name="Sun Q."/>
            <person name="Ohkuma M."/>
        </authorList>
    </citation>
    <scope>NUCLEOTIDE SEQUENCE</scope>
    <source>
        <strain evidence="2">JCM 3090</strain>
    </source>
</reference>
<gene>
    <name evidence="2" type="ORF">GCM10010123_08880</name>
</gene>
<dbReference type="PANTHER" id="PTHR43316">
    <property type="entry name" value="HYDROLASE, HALOACID DELAHOGENASE-RELATED"/>
    <property type="match status" value="1"/>
</dbReference>
<keyword evidence="3" id="KW-1185">Reference proteome</keyword>
<reference evidence="2" key="1">
    <citation type="journal article" date="2014" name="Int. J. Syst. Evol. Microbiol.">
        <title>Complete genome sequence of Corynebacterium casei LMG S-19264T (=DSM 44701T), isolated from a smear-ripened cheese.</title>
        <authorList>
            <consortium name="US DOE Joint Genome Institute (JGI-PGF)"/>
            <person name="Walter F."/>
            <person name="Albersmeier A."/>
            <person name="Kalinowski J."/>
            <person name="Ruckert C."/>
        </authorList>
    </citation>
    <scope>NUCLEOTIDE SEQUENCE</scope>
    <source>
        <strain evidence="2">JCM 3090</strain>
    </source>
</reference>
<sequence length="231" mass="24898">MPLLLLALDNTVLDRTAAFRAWAEQFLGEVLVDPDELYWVCGLDADGLTPREYVAEQLVARYGLAAQPDVLAADMRANTQLRLQLDPAVADALRLARDAGCTPVVVENGVGREIDEVIRRTGLDYLLTDWVIADEVGVSKPNPRIFITAATRLGLSLDDAWVIGASPELDIAAAVTLGVRSVWVSRGGWWSEWRYTPTRVAVDLPGAINSVLGIEPPREAGPAGPATDADG</sequence>
<dbReference type="Proteomes" id="UP000649739">
    <property type="component" value="Unassembled WGS sequence"/>
</dbReference>
<accession>A0A8J3B843</accession>
<dbReference type="RefSeq" id="WP_189168671.1">
    <property type="nucleotide sequence ID" value="NZ_BMQB01000001.1"/>
</dbReference>
<dbReference type="GO" id="GO:0016787">
    <property type="term" value="F:hydrolase activity"/>
    <property type="evidence" value="ECO:0007669"/>
    <property type="project" value="UniProtKB-KW"/>
</dbReference>
<evidence type="ECO:0000313" key="3">
    <source>
        <dbReference type="Proteomes" id="UP000649739"/>
    </source>
</evidence>
<dbReference type="InterPro" id="IPR051540">
    <property type="entry name" value="S-2-haloacid_dehalogenase"/>
</dbReference>
<dbReference type="Pfam" id="PF00702">
    <property type="entry name" value="Hydrolase"/>
    <property type="match status" value="1"/>
</dbReference>
<dbReference type="Gene3D" id="3.40.50.1000">
    <property type="entry name" value="HAD superfamily/HAD-like"/>
    <property type="match status" value="1"/>
</dbReference>
<evidence type="ECO:0000313" key="2">
    <source>
        <dbReference type="EMBL" id="GGJ81293.1"/>
    </source>
</evidence>
<name>A0A8J3B843_9ACTN</name>
<proteinExistence type="predicted"/>
<dbReference type="InterPro" id="IPR023214">
    <property type="entry name" value="HAD_sf"/>
</dbReference>
<comment type="caution">
    <text evidence="2">The sequence shown here is derived from an EMBL/GenBank/DDBJ whole genome shotgun (WGS) entry which is preliminary data.</text>
</comment>
<dbReference type="InterPro" id="IPR036412">
    <property type="entry name" value="HAD-like_sf"/>
</dbReference>